<dbReference type="EMBL" id="CP058933">
    <property type="protein sequence ID" value="QLI67380.1"/>
    <property type="molecule type" value="Genomic_DNA"/>
</dbReference>
<accession>A0A7D5YPD9</accession>
<reference evidence="1 2" key="1">
    <citation type="submission" date="2020-07" db="EMBL/GenBank/DDBJ databases">
        <title>Telomere length de novo assembly of all 7 chromosomes of the fungus, Metarhizium brunneum, using a novel assembly pipeline.</title>
        <authorList>
            <person name="Saud z."/>
            <person name="Kortsinoglou A."/>
            <person name="Kouvelis V.N."/>
            <person name="Butt T.M."/>
        </authorList>
    </citation>
    <scope>NUCLEOTIDE SEQUENCE [LARGE SCALE GENOMIC DNA]</scope>
    <source>
        <strain evidence="1 2">4556</strain>
    </source>
</reference>
<protein>
    <submittedName>
        <fullName evidence="1">Uncharacterized protein</fullName>
    </submittedName>
</protein>
<organism evidence="1 2">
    <name type="scientific">Metarhizium brunneum</name>
    <dbReference type="NCBI Taxonomy" id="500148"/>
    <lineage>
        <taxon>Eukaryota</taxon>
        <taxon>Fungi</taxon>
        <taxon>Dikarya</taxon>
        <taxon>Ascomycota</taxon>
        <taxon>Pezizomycotina</taxon>
        <taxon>Sordariomycetes</taxon>
        <taxon>Hypocreomycetidae</taxon>
        <taxon>Hypocreales</taxon>
        <taxon>Clavicipitaceae</taxon>
        <taxon>Metarhizium</taxon>
    </lineage>
</organism>
<dbReference type="GeneID" id="90967610"/>
<sequence>MSRGDVSEKYAYKHQCQRYIEVIRIGEKDGGIREIEPGQRMMSTSASSDLLALHVSEKLTRRAQL</sequence>
<gene>
    <name evidence="1" type="ORF">G6M90_00g034510</name>
</gene>
<dbReference type="AlphaFoldDB" id="A0A7D5YPD9"/>
<dbReference type="KEGG" id="mbrn:90967610"/>
<evidence type="ECO:0000313" key="1">
    <source>
        <dbReference type="EMBL" id="QLI67380.1"/>
    </source>
</evidence>
<dbReference type="Proteomes" id="UP000510686">
    <property type="component" value="Chromosome 2"/>
</dbReference>
<keyword evidence="2" id="KW-1185">Reference proteome</keyword>
<evidence type="ECO:0000313" key="2">
    <source>
        <dbReference type="Proteomes" id="UP000510686"/>
    </source>
</evidence>
<dbReference type="RefSeq" id="XP_065986361.1">
    <property type="nucleotide sequence ID" value="XM_066130152.1"/>
</dbReference>
<proteinExistence type="predicted"/>
<name>A0A7D5YPD9_9HYPO</name>